<reference evidence="4" key="1">
    <citation type="submission" date="2016-03" db="EMBL/GenBank/DDBJ databases">
        <authorList>
            <person name="Devillers H."/>
        </authorList>
    </citation>
    <scope>NUCLEOTIDE SEQUENCE [LARGE SCALE GENOMIC DNA]</scope>
</reference>
<accession>A0A1G4JB50</accession>
<evidence type="ECO:0000313" key="3">
    <source>
        <dbReference type="EMBL" id="SCU87302.1"/>
    </source>
</evidence>
<feature type="region of interest" description="Disordered" evidence="1">
    <location>
        <begin position="293"/>
        <end position="320"/>
    </location>
</feature>
<gene>
    <name evidence="3" type="ORF">LADA_0E03180G</name>
</gene>
<organism evidence="3 4">
    <name type="scientific">Lachancea dasiensis</name>
    <dbReference type="NCBI Taxonomy" id="1072105"/>
    <lineage>
        <taxon>Eukaryota</taxon>
        <taxon>Fungi</taxon>
        <taxon>Dikarya</taxon>
        <taxon>Ascomycota</taxon>
        <taxon>Saccharomycotina</taxon>
        <taxon>Saccharomycetes</taxon>
        <taxon>Saccharomycetales</taxon>
        <taxon>Saccharomycetaceae</taxon>
        <taxon>Lachancea</taxon>
    </lineage>
</organism>
<feature type="compositionally biased region" description="Polar residues" evidence="1">
    <location>
        <begin position="364"/>
        <end position="375"/>
    </location>
</feature>
<dbReference type="STRING" id="1266660.A0A1G4JB50"/>
<feature type="region of interest" description="Disordered" evidence="1">
    <location>
        <begin position="33"/>
        <end position="103"/>
    </location>
</feature>
<keyword evidence="2" id="KW-0472">Membrane</keyword>
<feature type="compositionally biased region" description="Low complexity" evidence="1">
    <location>
        <begin position="71"/>
        <end position="103"/>
    </location>
</feature>
<feature type="transmembrane region" description="Helical" evidence="2">
    <location>
        <begin position="186"/>
        <end position="208"/>
    </location>
</feature>
<feature type="compositionally biased region" description="Low complexity" evidence="1">
    <location>
        <begin position="50"/>
        <end position="63"/>
    </location>
</feature>
<protein>
    <submittedName>
        <fullName evidence="3">LADA_0E03180g1_1</fullName>
    </submittedName>
</protein>
<dbReference type="OrthoDB" id="4036548at2759"/>
<name>A0A1G4JB50_9SACH</name>
<sequence>MFNATRITYRSQLQFSTSVPIWSASKSAESKNSNSYVTSSLQTSQRRITTDVTSTENSTDTTTIPVKTSTTAISHSGTLSSSTSSAHITSSTTTTASGTPSPISLSVDSGHTVMSYSRSYVITDSSTTFSTELSRVTVIGTQAASTFSAPTSVVTTDVAFYHRWLGGTLDSGSFTGSVSKHHRNTIIASVVGSVGGFLLAILFIWLFLIRRRRKHQSSLDKSFSHDIGCRLDHPLAPPADESNNYIVRRSSDEDEVFMKNKYRSFGRSFRGKIPQWHRGGDRSDIPAVNNSVAARQASQSDPFQEGPNIQKSLPVPPPILTHDLPLHSTFSYTSADSSSSTSSSSEAISDSTSSIQIPRPAGATRSTQSFLRELL</sequence>
<dbReference type="AlphaFoldDB" id="A0A1G4JB50"/>
<feature type="compositionally biased region" description="Polar residues" evidence="1">
    <location>
        <begin position="36"/>
        <end position="47"/>
    </location>
</feature>
<dbReference type="Proteomes" id="UP000190274">
    <property type="component" value="Chromosome E"/>
</dbReference>
<evidence type="ECO:0000313" key="4">
    <source>
        <dbReference type="Proteomes" id="UP000190274"/>
    </source>
</evidence>
<feature type="compositionally biased region" description="Low complexity" evidence="1">
    <location>
        <begin position="332"/>
        <end position="355"/>
    </location>
</feature>
<evidence type="ECO:0000256" key="2">
    <source>
        <dbReference type="SAM" id="Phobius"/>
    </source>
</evidence>
<evidence type="ECO:0000256" key="1">
    <source>
        <dbReference type="SAM" id="MobiDB-lite"/>
    </source>
</evidence>
<keyword evidence="2" id="KW-1133">Transmembrane helix</keyword>
<proteinExistence type="predicted"/>
<dbReference type="CDD" id="cd12087">
    <property type="entry name" value="TM_EGFR-like"/>
    <property type="match status" value="1"/>
</dbReference>
<keyword evidence="2" id="KW-0812">Transmembrane</keyword>
<feature type="region of interest" description="Disordered" evidence="1">
    <location>
        <begin position="332"/>
        <end position="375"/>
    </location>
</feature>
<feature type="compositionally biased region" description="Polar residues" evidence="1">
    <location>
        <begin position="293"/>
        <end position="311"/>
    </location>
</feature>
<dbReference type="EMBL" id="LT598455">
    <property type="protein sequence ID" value="SCU87302.1"/>
    <property type="molecule type" value="Genomic_DNA"/>
</dbReference>
<keyword evidence="4" id="KW-1185">Reference proteome</keyword>